<dbReference type="EMBL" id="AEQO01000116">
    <property type="protein sequence ID" value="EFV04552.1"/>
    <property type="molecule type" value="Genomic_DNA"/>
</dbReference>
<name>E6MPC9_9BACT</name>
<gene>
    <name evidence="1" type="ORF">HMPREF9420_1347</name>
</gene>
<reference evidence="1 2" key="1">
    <citation type="submission" date="2010-12" db="EMBL/GenBank/DDBJ databases">
        <authorList>
            <person name="Muzny D."/>
            <person name="Qin X."/>
            <person name="Deng J."/>
            <person name="Jiang H."/>
            <person name="Liu Y."/>
            <person name="Qu J."/>
            <person name="Song X.-Z."/>
            <person name="Zhang L."/>
            <person name="Thornton R."/>
            <person name="Coyle M."/>
            <person name="Francisco L."/>
            <person name="Jackson L."/>
            <person name="Javaid M."/>
            <person name="Korchina V."/>
            <person name="Kovar C."/>
            <person name="Mata R."/>
            <person name="Mathew T."/>
            <person name="Ngo R."/>
            <person name="Nguyen L."/>
            <person name="Nguyen N."/>
            <person name="Okwuonu G."/>
            <person name="Ongeri F."/>
            <person name="Pham C."/>
            <person name="Simmons D."/>
            <person name="Wilczek-Boney K."/>
            <person name="Hale W."/>
            <person name="Jakkamsetti A."/>
            <person name="Pham P."/>
            <person name="Ruth R."/>
            <person name="San Lucas F."/>
            <person name="Warren J."/>
            <person name="Zhang J."/>
            <person name="Zhao Z."/>
            <person name="Zhou C."/>
            <person name="Zhu D."/>
            <person name="Lee S."/>
            <person name="Bess C."/>
            <person name="Blankenburg K."/>
            <person name="Forbes L."/>
            <person name="Fu Q."/>
            <person name="Gubbala S."/>
            <person name="Hirani K."/>
            <person name="Jayaseelan J.C."/>
            <person name="Lara F."/>
            <person name="Munidasa M."/>
            <person name="Palculict T."/>
            <person name="Patil S."/>
            <person name="Pu L.-L."/>
            <person name="Saada N."/>
            <person name="Tang L."/>
            <person name="Weissenberger G."/>
            <person name="Zhu Y."/>
            <person name="Hemphill L."/>
            <person name="Shang Y."/>
            <person name="Youmans B."/>
            <person name="Ayvaz T."/>
            <person name="Ross M."/>
            <person name="Santibanez J."/>
            <person name="Aqrawi P."/>
            <person name="Gross S."/>
            <person name="Joshi V."/>
            <person name="Fowler G."/>
            <person name="Nazareth L."/>
            <person name="Reid J."/>
            <person name="Worley K."/>
            <person name="Petrosino J."/>
            <person name="Highlander S."/>
            <person name="Gibbs R."/>
        </authorList>
    </citation>
    <scope>NUCLEOTIDE SEQUENCE [LARGE SCALE GENOMIC DNA]</scope>
    <source>
        <strain evidence="1 2">DSM 15606</strain>
    </source>
</reference>
<evidence type="ECO:0000313" key="2">
    <source>
        <dbReference type="Proteomes" id="UP000003874"/>
    </source>
</evidence>
<sequence length="48" mass="5699">MQEEKEAQNIADVRSTHFKLHAKNRLKIIRRTRIESWLATSCFPTNKT</sequence>
<comment type="caution">
    <text evidence="1">The sequence shown here is derived from an EMBL/GenBank/DDBJ whole genome shotgun (WGS) entry which is preliminary data.</text>
</comment>
<accession>E6MPC9</accession>
<dbReference type="Proteomes" id="UP000003874">
    <property type="component" value="Unassembled WGS sequence"/>
</dbReference>
<dbReference type="HOGENOM" id="CLU_3156388_0_0_10"/>
<evidence type="ECO:0000313" key="1">
    <source>
        <dbReference type="EMBL" id="EFV04552.1"/>
    </source>
</evidence>
<organism evidence="1 2">
    <name type="scientific">Segatella salivae DSM 15606</name>
    <dbReference type="NCBI Taxonomy" id="888832"/>
    <lineage>
        <taxon>Bacteria</taxon>
        <taxon>Pseudomonadati</taxon>
        <taxon>Bacteroidota</taxon>
        <taxon>Bacteroidia</taxon>
        <taxon>Bacteroidales</taxon>
        <taxon>Prevotellaceae</taxon>
        <taxon>Segatella</taxon>
    </lineage>
</organism>
<dbReference type="AlphaFoldDB" id="E6MPC9"/>
<protein>
    <submittedName>
        <fullName evidence="1">Uncharacterized protein</fullName>
    </submittedName>
</protein>
<proteinExistence type="predicted"/>
<keyword evidence="2" id="KW-1185">Reference proteome</keyword>